<evidence type="ECO:0000313" key="1">
    <source>
        <dbReference type="EMBL" id="UZW76299.1"/>
    </source>
</evidence>
<keyword evidence="2" id="KW-1185">Reference proteome</keyword>
<organism evidence="1 2">
    <name type="scientific">Alkalimarinus sediminis</name>
    <dbReference type="NCBI Taxonomy" id="1632866"/>
    <lineage>
        <taxon>Bacteria</taxon>
        <taxon>Pseudomonadati</taxon>
        <taxon>Pseudomonadota</taxon>
        <taxon>Gammaproteobacteria</taxon>
        <taxon>Alteromonadales</taxon>
        <taxon>Alteromonadaceae</taxon>
        <taxon>Alkalimarinus</taxon>
    </lineage>
</organism>
<dbReference type="EMBL" id="CP101527">
    <property type="protein sequence ID" value="UZW76299.1"/>
    <property type="molecule type" value="Genomic_DNA"/>
</dbReference>
<gene>
    <name evidence="1" type="ORF">NNL22_06865</name>
</gene>
<name>A0A9E8HKV2_9ALTE</name>
<proteinExistence type="predicted"/>
<sequence length="115" mass="12841">MQALDYTHRGSPLNTAVLLQENEVYQGTGGVSQQNRSRVFLPAFFDTLSGKTYLSRFANGRLALIYLLDGLPKVLIVNSTAPEKDRCIRNTVVSGFMLGERFYTRDQAALYMSKG</sequence>
<reference evidence="1" key="1">
    <citation type="submission" date="2022-07" db="EMBL/GenBank/DDBJ databases">
        <title>Alkalimarinus sp. nov., isolated from gut of a Alitta virens.</title>
        <authorList>
            <person name="Yang A.I."/>
            <person name="Shin N.-R."/>
        </authorList>
    </citation>
    <scope>NUCLEOTIDE SEQUENCE</scope>
    <source>
        <strain evidence="1">FA028</strain>
    </source>
</reference>
<dbReference type="Proteomes" id="UP001164472">
    <property type="component" value="Chromosome"/>
</dbReference>
<dbReference type="KEGG" id="asem:NNL22_06865"/>
<dbReference type="RefSeq" id="WP_251812065.1">
    <property type="nucleotide sequence ID" value="NZ_CP101527.1"/>
</dbReference>
<protein>
    <submittedName>
        <fullName evidence="1">Uncharacterized protein</fullName>
    </submittedName>
</protein>
<dbReference type="AlphaFoldDB" id="A0A9E8HKV2"/>
<accession>A0A9E8HKV2</accession>
<evidence type="ECO:0000313" key="2">
    <source>
        <dbReference type="Proteomes" id="UP001164472"/>
    </source>
</evidence>